<evidence type="ECO:0000256" key="3">
    <source>
        <dbReference type="PROSITE-ProRule" id="PRU00023"/>
    </source>
</evidence>
<dbReference type="InterPro" id="IPR033635">
    <property type="entry name" value="ANKS1/Caskin"/>
</dbReference>
<feature type="repeat" description="ANK" evidence="3">
    <location>
        <begin position="33"/>
        <end position="65"/>
    </location>
</feature>
<sequence>MGKRIQVSYTNSSGDTALHSAAQYGHSLAVETDQGTALHVAALYCKHDVVDLLLEKGIDAGDVNKEGHTAFEMVQQFAPDIAQAIRVSTSSAYIPMDGIVGGMPKSALHKIN</sequence>
<comment type="caution">
    <text evidence="4">The sequence shown here is derived from an EMBL/GenBank/DDBJ whole genome shotgun (WGS) entry which is preliminary data.</text>
</comment>
<dbReference type="Pfam" id="PF13606">
    <property type="entry name" value="Ank_3"/>
    <property type="match status" value="1"/>
</dbReference>
<dbReference type="PANTHER" id="PTHR24174:SF16">
    <property type="entry name" value="CASKIN-2"/>
    <property type="match status" value="1"/>
</dbReference>
<evidence type="ECO:0000313" key="4">
    <source>
        <dbReference type="EMBL" id="KAJ8299654.1"/>
    </source>
</evidence>
<organism evidence="4 5">
    <name type="scientific">Tegillarca granosa</name>
    <name type="common">Malaysian cockle</name>
    <name type="synonym">Anadara granosa</name>
    <dbReference type="NCBI Taxonomy" id="220873"/>
    <lineage>
        <taxon>Eukaryota</taxon>
        <taxon>Metazoa</taxon>
        <taxon>Spiralia</taxon>
        <taxon>Lophotrochozoa</taxon>
        <taxon>Mollusca</taxon>
        <taxon>Bivalvia</taxon>
        <taxon>Autobranchia</taxon>
        <taxon>Pteriomorphia</taxon>
        <taxon>Arcoida</taxon>
        <taxon>Arcoidea</taxon>
        <taxon>Arcidae</taxon>
        <taxon>Tegillarca</taxon>
    </lineage>
</organism>
<gene>
    <name evidence="4" type="ORF">KUTeg_023714</name>
</gene>
<dbReference type="PROSITE" id="PS50297">
    <property type="entry name" value="ANK_REP_REGION"/>
    <property type="match status" value="1"/>
</dbReference>
<keyword evidence="1" id="KW-0677">Repeat</keyword>
<protein>
    <submittedName>
        <fullName evidence="4">Uncharacterized protein</fullName>
    </submittedName>
</protein>
<dbReference type="Proteomes" id="UP001217089">
    <property type="component" value="Unassembled WGS sequence"/>
</dbReference>
<evidence type="ECO:0000256" key="1">
    <source>
        <dbReference type="ARBA" id="ARBA00022737"/>
    </source>
</evidence>
<keyword evidence="5" id="KW-1185">Reference proteome</keyword>
<reference evidence="4 5" key="1">
    <citation type="submission" date="2022-12" db="EMBL/GenBank/DDBJ databases">
        <title>Chromosome-level genome of Tegillarca granosa.</title>
        <authorList>
            <person name="Kim J."/>
        </authorList>
    </citation>
    <scope>NUCLEOTIDE SEQUENCE [LARGE SCALE GENOMIC DNA]</scope>
    <source>
        <strain evidence="4">Teg-2019</strain>
        <tissue evidence="4">Adductor muscle</tissue>
    </source>
</reference>
<evidence type="ECO:0000313" key="5">
    <source>
        <dbReference type="Proteomes" id="UP001217089"/>
    </source>
</evidence>
<accession>A0ABQ9E5S3</accession>
<name>A0ABQ9E5S3_TEGGR</name>
<proteinExistence type="predicted"/>
<dbReference type="InterPro" id="IPR036770">
    <property type="entry name" value="Ankyrin_rpt-contain_sf"/>
</dbReference>
<dbReference type="PROSITE" id="PS50088">
    <property type="entry name" value="ANK_REPEAT"/>
    <property type="match status" value="1"/>
</dbReference>
<dbReference type="PANTHER" id="PTHR24174">
    <property type="entry name" value="ANKYRIN REPEAT AND STERILE ALPHA MOTIF DOMAIN-CONTAINING PROTEIN 1"/>
    <property type="match status" value="1"/>
</dbReference>
<dbReference type="Pfam" id="PF00023">
    <property type="entry name" value="Ank"/>
    <property type="match status" value="1"/>
</dbReference>
<dbReference type="EMBL" id="JARBDR010000921">
    <property type="protein sequence ID" value="KAJ8299654.1"/>
    <property type="molecule type" value="Genomic_DNA"/>
</dbReference>
<evidence type="ECO:0000256" key="2">
    <source>
        <dbReference type="ARBA" id="ARBA00023043"/>
    </source>
</evidence>
<dbReference type="Gene3D" id="1.25.40.20">
    <property type="entry name" value="Ankyrin repeat-containing domain"/>
    <property type="match status" value="1"/>
</dbReference>
<keyword evidence="2 3" id="KW-0040">ANK repeat</keyword>
<dbReference type="SUPFAM" id="SSF48403">
    <property type="entry name" value="Ankyrin repeat"/>
    <property type="match status" value="1"/>
</dbReference>
<dbReference type="InterPro" id="IPR002110">
    <property type="entry name" value="Ankyrin_rpt"/>
</dbReference>